<dbReference type="EMBL" id="RBED01000114">
    <property type="protein sequence ID" value="RNL52093.1"/>
    <property type="molecule type" value="Genomic_DNA"/>
</dbReference>
<feature type="region of interest" description="Disordered" evidence="1">
    <location>
        <begin position="1"/>
        <end position="29"/>
    </location>
</feature>
<accession>A0A3N0BSP6</accession>
<protein>
    <submittedName>
        <fullName evidence="2">Uncharacterized protein</fullName>
    </submittedName>
</protein>
<dbReference type="OrthoDB" id="4950902at2"/>
<gene>
    <name evidence="2" type="ORF">D7003_14110</name>
</gene>
<keyword evidence="3" id="KW-1185">Reference proteome</keyword>
<dbReference type="Proteomes" id="UP000273807">
    <property type="component" value="Unassembled WGS sequence"/>
</dbReference>
<organism evidence="2 3">
    <name type="scientific">Arthrobacter oryzae</name>
    <dbReference type="NCBI Taxonomy" id="409290"/>
    <lineage>
        <taxon>Bacteria</taxon>
        <taxon>Bacillati</taxon>
        <taxon>Actinomycetota</taxon>
        <taxon>Actinomycetes</taxon>
        <taxon>Micrococcales</taxon>
        <taxon>Micrococcaceae</taxon>
        <taxon>Arthrobacter</taxon>
    </lineage>
</organism>
<name>A0A3N0BSP6_9MICC</name>
<dbReference type="AlphaFoldDB" id="A0A3N0BSP6"/>
<proteinExistence type="predicted"/>
<reference evidence="2 3" key="1">
    <citation type="submission" date="2018-10" db="EMBL/GenBank/DDBJ databases">
        <title>Genome sequencing of Arthrobacter oryzae TNB02.</title>
        <authorList>
            <person name="Cho Y.-J."/>
            <person name="Cho A."/>
            <person name="Kim O.-S."/>
        </authorList>
    </citation>
    <scope>NUCLEOTIDE SEQUENCE [LARGE SCALE GENOMIC DNA]</scope>
    <source>
        <strain evidence="2 3">TNB02</strain>
    </source>
</reference>
<comment type="caution">
    <text evidence="2">The sequence shown here is derived from an EMBL/GenBank/DDBJ whole genome shotgun (WGS) entry which is preliminary data.</text>
</comment>
<evidence type="ECO:0000256" key="1">
    <source>
        <dbReference type="SAM" id="MobiDB-lite"/>
    </source>
</evidence>
<evidence type="ECO:0000313" key="2">
    <source>
        <dbReference type="EMBL" id="RNL52093.1"/>
    </source>
</evidence>
<sequence length="68" mass="7089">MAWKSVTPKAARAKADAEAPRQVLGAGGHQLAAERRVQIAAARLRVALDGRLGRETPATTKALAGKSD</sequence>
<evidence type="ECO:0000313" key="3">
    <source>
        <dbReference type="Proteomes" id="UP000273807"/>
    </source>
</evidence>